<sequence length="403" mass="44792">MTDAPTTGALCAPTLDFDLFSPEVMAHPDHYDTLIRETAPAVYLTRHNVWAVGRHADVHAVFSDWQTFSSASGTGFTNIKRQENWRQPSLILENDPPQHGKYRRIMNRILSPAVLRRLREDFADTAERIVDAALAKGEVDLAVDLAEAFPFAALPDAVGFRKEDRRNLLIYSELNFNAMGEKNELYRAALARAEPIMNWVVENCRREAVAPDTLGAAIFVAADDSEITEEEAGLLVRIFISAGMDTTINGIGLTLQALAQSSDAWARLRADPSLARAAFDEGLRYQAPSPYIGRTTTRETEIGGVNIGAEQKVILFIAAANRDPRQWEQPDIFQIDRKTSGHLAFGFGIHACVGQMMARLEADVLIQTIARKVARIEITGEAKWQRINWLRGLASLPVRLERA</sequence>
<evidence type="ECO:0000256" key="2">
    <source>
        <dbReference type="RuleBase" id="RU000461"/>
    </source>
</evidence>
<dbReference type="Proteomes" id="UP000548867">
    <property type="component" value="Unassembled WGS sequence"/>
</dbReference>
<accession>A0A7W6G535</accession>
<proteinExistence type="inferred from homology"/>
<dbReference type="EMBL" id="JACIDX010000002">
    <property type="protein sequence ID" value="MBB3953650.1"/>
    <property type="molecule type" value="Genomic_DNA"/>
</dbReference>
<dbReference type="SUPFAM" id="SSF48264">
    <property type="entry name" value="Cytochrome P450"/>
    <property type="match status" value="1"/>
</dbReference>
<dbReference type="RefSeq" id="WP_221226979.1">
    <property type="nucleotide sequence ID" value="NZ_JACIDX010000002.1"/>
</dbReference>
<dbReference type="PRINTS" id="PR00359">
    <property type="entry name" value="BP450"/>
</dbReference>
<dbReference type="Pfam" id="PF00067">
    <property type="entry name" value="p450"/>
    <property type="match status" value="1"/>
</dbReference>
<comment type="caution">
    <text evidence="3">The sequence shown here is derived from an EMBL/GenBank/DDBJ whole genome shotgun (WGS) entry which is preliminary data.</text>
</comment>
<dbReference type="InterPro" id="IPR017972">
    <property type="entry name" value="Cyt_P450_CS"/>
</dbReference>
<evidence type="ECO:0008006" key="5">
    <source>
        <dbReference type="Google" id="ProtNLM"/>
    </source>
</evidence>
<gene>
    <name evidence="3" type="ORF">GGR38_000577</name>
</gene>
<dbReference type="GO" id="GO:0004497">
    <property type="term" value="F:monooxygenase activity"/>
    <property type="evidence" value="ECO:0007669"/>
    <property type="project" value="UniProtKB-KW"/>
</dbReference>
<dbReference type="Gene3D" id="1.10.630.10">
    <property type="entry name" value="Cytochrome P450"/>
    <property type="match status" value="1"/>
</dbReference>
<keyword evidence="2" id="KW-0408">Iron</keyword>
<dbReference type="GO" id="GO:0020037">
    <property type="term" value="F:heme binding"/>
    <property type="evidence" value="ECO:0007669"/>
    <property type="project" value="InterPro"/>
</dbReference>
<dbReference type="PROSITE" id="PS00086">
    <property type="entry name" value="CYTOCHROME_P450"/>
    <property type="match status" value="1"/>
</dbReference>
<keyword evidence="2" id="KW-0503">Monooxygenase</keyword>
<dbReference type="InterPro" id="IPR001128">
    <property type="entry name" value="Cyt_P450"/>
</dbReference>
<organism evidence="3 4">
    <name type="scientific">Novosphingobium sediminicola</name>
    <dbReference type="NCBI Taxonomy" id="563162"/>
    <lineage>
        <taxon>Bacteria</taxon>
        <taxon>Pseudomonadati</taxon>
        <taxon>Pseudomonadota</taxon>
        <taxon>Alphaproteobacteria</taxon>
        <taxon>Sphingomonadales</taxon>
        <taxon>Sphingomonadaceae</taxon>
        <taxon>Novosphingobium</taxon>
    </lineage>
</organism>
<name>A0A7W6G535_9SPHN</name>
<keyword evidence="4" id="KW-1185">Reference proteome</keyword>
<keyword evidence="2" id="KW-0349">Heme</keyword>
<protein>
    <recommendedName>
        <fullName evidence="5">Cytochrome P450</fullName>
    </recommendedName>
</protein>
<dbReference type="GO" id="GO:0016705">
    <property type="term" value="F:oxidoreductase activity, acting on paired donors, with incorporation or reduction of molecular oxygen"/>
    <property type="evidence" value="ECO:0007669"/>
    <property type="project" value="InterPro"/>
</dbReference>
<dbReference type="GO" id="GO:0005506">
    <property type="term" value="F:iron ion binding"/>
    <property type="evidence" value="ECO:0007669"/>
    <property type="project" value="InterPro"/>
</dbReference>
<dbReference type="AlphaFoldDB" id="A0A7W6G535"/>
<evidence type="ECO:0000256" key="1">
    <source>
        <dbReference type="ARBA" id="ARBA00010617"/>
    </source>
</evidence>
<dbReference type="PANTHER" id="PTHR46696">
    <property type="entry name" value="P450, PUTATIVE (EUROFUNG)-RELATED"/>
    <property type="match status" value="1"/>
</dbReference>
<keyword evidence="2" id="KW-0560">Oxidoreductase</keyword>
<evidence type="ECO:0000313" key="3">
    <source>
        <dbReference type="EMBL" id="MBB3953650.1"/>
    </source>
</evidence>
<dbReference type="InterPro" id="IPR002397">
    <property type="entry name" value="Cyt_P450_B"/>
</dbReference>
<reference evidence="3 4" key="1">
    <citation type="submission" date="2020-08" db="EMBL/GenBank/DDBJ databases">
        <title>Genomic Encyclopedia of Type Strains, Phase IV (KMG-IV): sequencing the most valuable type-strain genomes for metagenomic binning, comparative biology and taxonomic classification.</title>
        <authorList>
            <person name="Goeker M."/>
        </authorList>
    </citation>
    <scope>NUCLEOTIDE SEQUENCE [LARGE SCALE GENOMIC DNA]</scope>
    <source>
        <strain evidence="3 4">DSM 27057</strain>
    </source>
</reference>
<comment type="similarity">
    <text evidence="1 2">Belongs to the cytochrome P450 family.</text>
</comment>
<dbReference type="InterPro" id="IPR036396">
    <property type="entry name" value="Cyt_P450_sf"/>
</dbReference>
<dbReference type="PANTHER" id="PTHR46696:SF1">
    <property type="entry name" value="CYTOCHROME P450 YJIB-RELATED"/>
    <property type="match status" value="1"/>
</dbReference>
<keyword evidence="2" id="KW-0479">Metal-binding</keyword>
<evidence type="ECO:0000313" key="4">
    <source>
        <dbReference type="Proteomes" id="UP000548867"/>
    </source>
</evidence>